<evidence type="ECO:0000256" key="5">
    <source>
        <dbReference type="SAM" id="SignalP"/>
    </source>
</evidence>
<evidence type="ECO:0000313" key="9">
    <source>
        <dbReference type="Proteomes" id="UP001205105"/>
    </source>
</evidence>
<feature type="chain" id="PRO_5042091747" description="superoxide dismutase" evidence="5">
    <location>
        <begin position="24"/>
        <end position="275"/>
    </location>
</feature>
<dbReference type="Proteomes" id="UP001205105">
    <property type="component" value="Unassembled WGS sequence"/>
</dbReference>
<dbReference type="Pfam" id="PF00081">
    <property type="entry name" value="Sod_Fe_N"/>
    <property type="match status" value="1"/>
</dbReference>
<evidence type="ECO:0000256" key="1">
    <source>
        <dbReference type="ARBA" id="ARBA00008714"/>
    </source>
</evidence>
<dbReference type="EMBL" id="JADXDR010000065">
    <property type="protein sequence ID" value="KAI7841253.1"/>
    <property type="molecule type" value="Genomic_DNA"/>
</dbReference>
<keyword evidence="9" id="KW-1185">Reference proteome</keyword>
<dbReference type="GO" id="GO:0005737">
    <property type="term" value="C:cytoplasm"/>
    <property type="evidence" value="ECO:0007669"/>
    <property type="project" value="TreeGrafter"/>
</dbReference>
<dbReference type="PROSITE" id="PS00088">
    <property type="entry name" value="SOD_MN"/>
    <property type="match status" value="1"/>
</dbReference>
<dbReference type="Gene3D" id="1.10.287.990">
    <property type="entry name" value="Fe,Mn superoxide dismutase (SOD) domain"/>
    <property type="match status" value="1"/>
</dbReference>
<keyword evidence="3" id="KW-0479">Metal-binding</keyword>
<dbReference type="GO" id="GO:0004784">
    <property type="term" value="F:superoxide dismutase activity"/>
    <property type="evidence" value="ECO:0007669"/>
    <property type="project" value="UniProtKB-EC"/>
</dbReference>
<keyword evidence="4" id="KW-0560">Oxidoreductase</keyword>
<dbReference type="InterPro" id="IPR019833">
    <property type="entry name" value="Mn/Fe_SOD_BS"/>
</dbReference>
<dbReference type="GO" id="GO:0046872">
    <property type="term" value="F:metal ion binding"/>
    <property type="evidence" value="ECO:0007669"/>
    <property type="project" value="UniProtKB-KW"/>
</dbReference>
<protein>
    <recommendedName>
        <fullName evidence="2">superoxide dismutase</fullName>
        <ecNumber evidence="2">1.15.1.1</ecNumber>
    </recommendedName>
</protein>
<dbReference type="Gene3D" id="3.55.40.20">
    <property type="entry name" value="Iron/manganese superoxide dismutase, C-terminal domain"/>
    <property type="match status" value="1"/>
</dbReference>
<dbReference type="SUPFAM" id="SSF54719">
    <property type="entry name" value="Fe,Mn superoxide dismutase (SOD), C-terminal domain"/>
    <property type="match status" value="1"/>
</dbReference>
<keyword evidence="5" id="KW-0732">Signal</keyword>
<comment type="similarity">
    <text evidence="1">Belongs to the iron/manganese superoxide dismutase family.</text>
</comment>
<dbReference type="InterPro" id="IPR019831">
    <property type="entry name" value="Mn/Fe_SOD_N"/>
</dbReference>
<dbReference type="AlphaFoldDB" id="A0AAD5DRP7"/>
<evidence type="ECO:0000256" key="4">
    <source>
        <dbReference type="ARBA" id="ARBA00023002"/>
    </source>
</evidence>
<evidence type="ECO:0000313" key="8">
    <source>
        <dbReference type="EMBL" id="KAI7841253.1"/>
    </source>
</evidence>
<accession>A0AAD5DRP7</accession>
<evidence type="ECO:0000256" key="3">
    <source>
        <dbReference type="ARBA" id="ARBA00022723"/>
    </source>
</evidence>
<dbReference type="InterPro" id="IPR036314">
    <property type="entry name" value="SOD_C_sf"/>
</dbReference>
<dbReference type="PRINTS" id="PR01703">
    <property type="entry name" value="MNSODISMTASE"/>
</dbReference>
<dbReference type="PANTHER" id="PTHR43595:SF2">
    <property type="entry name" value="SMALL RIBOSOMAL SUBUNIT PROTEIN MS42"/>
    <property type="match status" value="1"/>
</dbReference>
<dbReference type="EC" id="1.15.1.1" evidence="2"/>
<feature type="domain" description="Manganese/iron superoxide dismutase C-terminal" evidence="7">
    <location>
        <begin position="146"/>
        <end position="248"/>
    </location>
</feature>
<dbReference type="PANTHER" id="PTHR43595">
    <property type="entry name" value="37S RIBOSOMAL PROTEIN S26, MITOCHONDRIAL"/>
    <property type="match status" value="1"/>
</dbReference>
<evidence type="ECO:0000259" key="7">
    <source>
        <dbReference type="Pfam" id="PF02777"/>
    </source>
</evidence>
<dbReference type="InterPro" id="IPR036324">
    <property type="entry name" value="Mn/Fe_SOD_N_sf"/>
</dbReference>
<proteinExistence type="inferred from homology"/>
<evidence type="ECO:0000259" key="6">
    <source>
        <dbReference type="Pfam" id="PF00081"/>
    </source>
</evidence>
<organism evidence="8 9">
    <name type="scientific">Chlorella ohadii</name>
    <dbReference type="NCBI Taxonomy" id="2649997"/>
    <lineage>
        <taxon>Eukaryota</taxon>
        <taxon>Viridiplantae</taxon>
        <taxon>Chlorophyta</taxon>
        <taxon>core chlorophytes</taxon>
        <taxon>Trebouxiophyceae</taxon>
        <taxon>Chlorellales</taxon>
        <taxon>Chlorellaceae</taxon>
        <taxon>Chlorella clade</taxon>
        <taxon>Chlorella</taxon>
    </lineage>
</organism>
<dbReference type="InterPro" id="IPR019832">
    <property type="entry name" value="Mn/Fe_SOD_C"/>
</dbReference>
<gene>
    <name evidence="8" type="ORF">COHA_005026</name>
</gene>
<comment type="caution">
    <text evidence="8">The sequence shown here is derived from an EMBL/GenBank/DDBJ whole genome shotgun (WGS) entry which is preliminary data.</text>
</comment>
<dbReference type="InterPro" id="IPR001189">
    <property type="entry name" value="Mn/Fe_SOD"/>
</dbReference>
<feature type="domain" description="Manganese/iron superoxide dismutase N-terminal" evidence="6">
    <location>
        <begin position="26"/>
        <end position="129"/>
    </location>
</feature>
<dbReference type="Pfam" id="PF02777">
    <property type="entry name" value="Sod_Fe_C"/>
    <property type="match status" value="1"/>
</dbReference>
<name>A0AAD5DRP7_9CHLO</name>
<reference evidence="8" key="1">
    <citation type="submission" date="2020-11" db="EMBL/GenBank/DDBJ databases">
        <title>Chlorella ohadii genome sequencing and assembly.</title>
        <authorList>
            <person name="Murik O."/>
            <person name="Treves H."/>
            <person name="Kedem I."/>
            <person name="Shotland Y."/>
            <person name="Kaplan A."/>
        </authorList>
    </citation>
    <scope>NUCLEOTIDE SEQUENCE</scope>
    <source>
        <strain evidence="8">1</strain>
    </source>
</reference>
<evidence type="ECO:0000256" key="2">
    <source>
        <dbReference type="ARBA" id="ARBA00012682"/>
    </source>
</evidence>
<sequence>MKLALWLALVAVAAAAFPRGAAAQNFTLPSLPYETDAFEPSIDNMTMTFHWTRHTNAFITNLNGQVLTKCPDLNGKSVLELVLAVGAKCSWNERRGWSARNSDCFTIPTECETLVRNNAGGLWNHGLFFLHNLAPAGSQKYADDASEELQTAIWEAFGDYDGLKANFSAAAAGVFGSGWAWVVVNDDGKLAIVTTPNQDNPLFANAPVKGLPILGIDVWEHAYYLKYYNVRASYISAFFDVINWKGVSDLYALAKEGAGSYATADVLKPAANWED</sequence>
<feature type="signal peptide" evidence="5">
    <location>
        <begin position="1"/>
        <end position="23"/>
    </location>
</feature>
<dbReference type="SUPFAM" id="SSF46609">
    <property type="entry name" value="Fe,Mn superoxide dismutase (SOD), N-terminal domain"/>
    <property type="match status" value="1"/>
</dbReference>